<keyword evidence="3 6" id="KW-0812">Transmembrane</keyword>
<proteinExistence type="predicted"/>
<evidence type="ECO:0000256" key="5">
    <source>
        <dbReference type="ARBA" id="ARBA00023136"/>
    </source>
</evidence>
<dbReference type="PANTHER" id="PTHR45649:SF16">
    <property type="entry name" value="7-KETO 8-AMINOPELARGONIC ACID TRANSPORTER"/>
    <property type="match status" value="1"/>
</dbReference>
<evidence type="ECO:0000256" key="4">
    <source>
        <dbReference type="ARBA" id="ARBA00022989"/>
    </source>
</evidence>
<feature type="transmembrane region" description="Helical" evidence="6">
    <location>
        <begin position="452"/>
        <end position="470"/>
    </location>
</feature>
<keyword evidence="2" id="KW-0813">Transport</keyword>
<dbReference type="AlphaFoldDB" id="B8MDX1"/>
<dbReference type="Gene3D" id="1.20.1740.10">
    <property type="entry name" value="Amino acid/polyamine transporter I"/>
    <property type="match status" value="1"/>
</dbReference>
<dbReference type="InterPro" id="IPR002293">
    <property type="entry name" value="AA/rel_permease1"/>
</dbReference>
<dbReference type="eggNOG" id="KOG1289">
    <property type="taxonomic scope" value="Eukaryota"/>
</dbReference>
<keyword evidence="4 6" id="KW-1133">Transmembrane helix</keyword>
<dbReference type="HOGENOM" id="CLU_004495_2_3_1"/>
<dbReference type="RefSeq" id="XP_002483282.1">
    <property type="nucleotide sequence ID" value="XM_002483237.1"/>
</dbReference>
<dbReference type="InParanoid" id="B8MDX1"/>
<keyword evidence="8" id="KW-1185">Reference proteome</keyword>
<dbReference type="VEuPathDB" id="FungiDB:TSTA_011570"/>
<evidence type="ECO:0000313" key="7">
    <source>
        <dbReference type="EMBL" id="EED16048.1"/>
    </source>
</evidence>
<evidence type="ECO:0000313" key="8">
    <source>
        <dbReference type="Proteomes" id="UP000001745"/>
    </source>
</evidence>
<dbReference type="OMA" id="LIFCTTH"/>
<feature type="transmembrane region" description="Helical" evidence="6">
    <location>
        <begin position="171"/>
        <end position="193"/>
    </location>
</feature>
<dbReference type="EMBL" id="EQ962656">
    <property type="protein sequence ID" value="EED16048.1"/>
    <property type="molecule type" value="Genomic_DNA"/>
</dbReference>
<feature type="transmembrane region" description="Helical" evidence="6">
    <location>
        <begin position="199"/>
        <end position="217"/>
    </location>
</feature>
<feature type="transmembrane region" description="Helical" evidence="6">
    <location>
        <begin position="279"/>
        <end position="300"/>
    </location>
</feature>
<dbReference type="GO" id="GO:0022857">
    <property type="term" value="F:transmembrane transporter activity"/>
    <property type="evidence" value="ECO:0007669"/>
    <property type="project" value="InterPro"/>
</dbReference>
<dbReference type="PANTHER" id="PTHR45649">
    <property type="entry name" value="AMINO-ACID PERMEASE BAT1"/>
    <property type="match status" value="1"/>
</dbReference>
<protein>
    <submittedName>
        <fullName evidence="7">Amino acid transporter, putative</fullName>
    </submittedName>
</protein>
<feature type="transmembrane region" description="Helical" evidence="6">
    <location>
        <begin position="330"/>
        <end position="361"/>
    </location>
</feature>
<evidence type="ECO:0000256" key="2">
    <source>
        <dbReference type="ARBA" id="ARBA00022448"/>
    </source>
</evidence>
<accession>B8MDX1</accession>
<dbReference type="GO" id="GO:0016020">
    <property type="term" value="C:membrane"/>
    <property type="evidence" value="ECO:0007669"/>
    <property type="project" value="UniProtKB-SubCell"/>
</dbReference>
<evidence type="ECO:0000256" key="6">
    <source>
        <dbReference type="SAM" id="Phobius"/>
    </source>
</evidence>
<dbReference type="Pfam" id="PF13520">
    <property type="entry name" value="AA_permease_2"/>
    <property type="match status" value="1"/>
</dbReference>
<dbReference type="STRING" id="441959.B8MDX1"/>
<evidence type="ECO:0000256" key="3">
    <source>
        <dbReference type="ARBA" id="ARBA00022692"/>
    </source>
</evidence>
<sequence>MSTNQSSHPKDCEKFAIDTSNALESQMTNGTSGTLESAELRPRFSVLAAVGMQYSISATPLAVGGYLTFILGVGGSPYFFYCFLVAAFGQMLVCISLAEIAAVYPHASGQVFWTAALSPPEWARFLSYWNGASTTLGWVFANAGTYVFAAQIFLGAIMVRFPDYVAKSYQVFLIAVACGVIGILLNTLLFKIYPAVSKFMVWFINAGTIFIFVALLTRTTPKASARQVFIDVVNETGWSSNGLVFLLGFLPGSVAIACFDTAAHMAEEMDQPDRQVPQVMIGASLLCALSAIPMIITFLFCTTNPYTLLNPIGGQPVYQVLHDAFHSDGLLVVALIIYCVVYISSCPAAIATASRLIWSFVKHGGMPGARWIGEVHPVMQVPLNAILLTVFASCLISLLVFGPSTVLNGVFGAGGICFAFSYGMPIWLLLLRGRSQLPKKRYCNLGKIGVPLNILAVCWQLISVTFLSFPLYRPVTLGNMNWASACGAVGLGIFVVNWFVYSRRNFRPPRQLYVRNLQQTETDA</sequence>
<comment type="subcellular location">
    <subcellularLocation>
        <location evidence="1">Membrane</location>
        <topology evidence="1">Multi-pass membrane protein</topology>
    </subcellularLocation>
</comment>
<dbReference type="PhylomeDB" id="B8MDX1"/>
<organism evidence="7 8">
    <name type="scientific">Talaromyces stipitatus (strain ATCC 10500 / CBS 375.48 / QM 6759 / NRRL 1006)</name>
    <name type="common">Penicillium stipitatum</name>
    <dbReference type="NCBI Taxonomy" id="441959"/>
    <lineage>
        <taxon>Eukaryota</taxon>
        <taxon>Fungi</taxon>
        <taxon>Dikarya</taxon>
        <taxon>Ascomycota</taxon>
        <taxon>Pezizomycotina</taxon>
        <taxon>Eurotiomycetes</taxon>
        <taxon>Eurotiomycetidae</taxon>
        <taxon>Eurotiales</taxon>
        <taxon>Trichocomaceae</taxon>
        <taxon>Talaromyces</taxon>
        <taxon>Talaromyces sect. Talaromyces</taxon>
    </lineage>
</organism>
<dbReference type="Proteomes" id="UP000001745">
    <property type="component" value="Unassembled WGS sequence"/>
</dbReference>
<keyword evidence="5 6" id="KW-0472">Membrane</keyword>
<feature type="transmembrane region" description="Helical" evidence="6">
    <location>
        <begin position="482"/>
        <end position="501"/>
    </location>
</feature>
<feature type="transmembrane region" description="Helical" evidence="6">
    <location>
        <begin position="78"/>
        <end position="104"/>
    </location>
</feature>
<evidence type="ECO:0000256" key="1">
    <source>
        <dbReference type="ARBA" id="ARBA00004141"/>
    </source>
</evidence>
<feature type="transmembrane region" description="Helical" evidence="6">
    <location>
        <begin position="407"/>
        <end position="431"/>
    </location>
</feature>
<gene>
    <name evidence="7" type="ORF">TSTA_011570</name>
</gene>
<dbReference type="OrthoDB" id="2417308at2759"/>
<reference evidence="8" key="1">
    <citation type="journal article" date="2015" name="Genome Announc.">
        <title>Genome sequence of the AIDS-associated pathogen Penicillium marneffei (ATCC18224) and its near taxonomic relative Talaromyces stipitatus (ATCC10500).</title>
        <authorList>
            <person name="Nierman W.C."/>
            <person name="Fedorova-Abrams N.D."/>
            <person name="Andrianopoulos A."/>
        </authorList>
    </citation>
    <scope>NUCLEOTIDE SEQUENCE [LARGE SCALE GENOMIC DNA]</scope>
    <source>
        <strain evidence="8">ATCC 10500 / CBS 375.48 / QM 6759 / NRRL 1006</strain>
    </source>
</reference>
<feature type="transmembrane region" description="Helical" evidence="6">
    <location>
        <begin position="136"/>
        <end position="159"/>
    </location>
</feature>
<feature type="transmembrane region" description="Helical" evidence="6">
    <location>
        <begin position="44"/>
        <end position="71"/>
    </location>
</feature>
<name>B8MDX1_TALSN</name>
<dbReference type="GeneID" id="8104998"/>
<dbReference type="PIRSF" id="PIRSF006060">
    <property type="entry name" value="AA_transporter"/>
    <property type="match status" value="1"/>
</dbReference>